<dbReference type="NCBIfam" id="TIGR01509">
    <property type="entry name" value="HAD-SF-IA-v3"/>
    <property type="match status" value="1"/>
</dbReference>
<evidence type="ECO:0000256" key="3">
    <source>
        <dbReference type="ARBA" id="ARBA00022801"/>
    </source>
</evidence>
<dbReference type="SFLD" id="SFLDG01135">
    <property type="entry name" value="C1.5.6:_HAD__Beta-PGM__Phospha"/>
    <property type="match status" value="1"/>
</dbReference>
<dbReference type="Pfam" id="PF13419">
    <property type="entry name" value="HAD_2"/>
    <property type="match status" value="1"/>
</dbReference>
<dbReference type="GO" id="GO:0016791">
    <property type="term" value="F:phosphatase activity"/>
    <property type="evidence" value="ECO:0007669"/>
    <property type="project" value="TreeGrafter"/>
</dbReference>
<comment type="cofactor">
    <cofactor evidence="1">
        <name>Mg(2+)</name>
        <dbReference type="ChEBI" id="CHEBI:18420"/>
    </cofactor>
</comment>
<dbReference type="PANTHER" id="PTHR46470">
    <property type="entry name" value="N-ACYLNEURAMINATE-9-PHOSPHATASE"/>
    <property type="match status" value="1"/>
</dbReference>
<name>D8WWP2_9FIRM</name>
<keyword evidence="3" id="KW-0378">Hydrolase</keyword>
<proteinExistence type="predicted"/>
<accession>D8WWP2</accession>
<dbReference type="Gene3D" id="3.40.50.1000">
    <property type="entry name" value="HAD superfamily/HAD-like"/>
    <property type="match status" value="1"/>
</dbReference>
<evidence type="ECO:0000256" key="4">
    <source>
        <dbReference type="ARBA" id="ARBA00022842"/>
    </source>
</evidence>
<dbReference type="SFLD" id="SFLDG01129">
    <property type="entry name" value="C1.5:_HAD__Beta-PGM__Phosphata"/>
    <property type="match status" value="1"/>
</dbReference>
<sequence length="257" mass="28864">MGVEVIIFDVHGTLVEKGGVKAFRAAVKSVVSFLNSRDVHLTEEDYFSIWKNNLKCWSSYLYENKEVDFYRWYEGILYRVGIAYDKSLIDLFNNYWMEGFKNFTKPIQGAGKLLSELKRQGYKLGVVSNGLARNNVLDLQRTGLESYFSSIVISSDVGYRKPESAPFLKALAELETNPQNAVMVGDSMKEDICGAKKVGMRTVWVRGSDGLRTVTDKVLDSDAAVQPDETDVADVADVVVDQLEELYLLLSAGRWPS</sequence>
<dbReference type="InterPro" id="IPR006549">
    <property type="entry name" value="HAD-SF_hydro_IIIA"/>
</dbReference>
<dbReference type="GO" id="GO:0046872">
    <property type="term" value="F:metal ion binding"/>
    <property type="evidence" value="ECO:0007669"/>
    <property type="project" value="UniProtKB-KW"/>
</dbReference>
<dbReference type="AlphaFoldDB" id="D8WWP2"/>
<organism evidence="5">
    <name type="scientific">Clostridia bacterium enrichment culture clone BF</name>
    <dbReference type="NCBI Taxonomy" id="857391"/>
    <lineage>
        <taxon>Bacteria</taxon>
        <taxon>Bacillati</taxon>
        <taxon>Bacillota</taxon>
        <taxon>Clostridia</taxon>
        <taxon>environmental samples</taxon>
    </lineage>
</organism>
<dbReference type="NCBIfam" id="TIGR01662">
    <property type="entry name" value="HAD-SF-IIIA"/>
    <property type="match status" value="1"/>
</dbReference>
<dbReference type="EMBL" id="GU357986">
    <property type="protein sequence ID" value="ADJ93996.1"/>
    <property type="molecule type" value="Genomic_DNA"/>
</dbReference>
<dbReference type="GO" id="GO:0044281">
    <property type="term" value="P:small molecule metabolic process"/>
    <property type="evidence" value="ECO:0007669"/>
    <property type="project" value="UniProtKB-ARBA"/>
</dbReference>
<dbReference type="PANTHER" id="PTHR46470:SF2">
    <property type="entry name" value="GLYCERALDEHYDE 3-PHOSPHATE PHOSPHATASE"/>
    <property type="match status" value="1"/>
</dbReference>
<keyword evidence="4" id="KW-0460">Magnesium</keyword>
<evidence type="ECO:0000313" key="5">
    <source>
        <dbReference type="EMBL" id="ADJ93996.1"/>
    </source>
</evidence>
<evidence type="ECO:0000256" key="2">
    <source>
        <dbReference type="ARBA" id="ARBA00022723"/>
    </source>
</evidence>
<dbReference type="NCBIfam" id="TIGR01549">
    <property type="entry name" value="HAD-SF-IA-v1"/>
    <property type="match status" value="1"/>
</dbReference>
<dbReference type="Gene3D" id="1.10.150.520">
    <property type="match status" value="1"/>
</dbReference>
<dbReference type="InterPro" id="IPR051400">
    <property type="entry name" value="HAD-like_hydrolase"/>
</dbReference>
<dbReference type="InterPro" id="IPR006439">
    <property type="entry name" value="HAD-SF_hydro_IA"/>
</dbReference>
<keyword evidence="2" id="KW-0479">Metal-binding</keyword>
<dbReference type="SUPFAM" id="SSF56784">
    <property type="entry name" value="HAD-like"/>
    <property type="match status" value="1"/>
</dbReference>
<reference evidence="5" key="1">
    <citation type="journal article" date="2010" name="Environ. Microbiol.">
        <title>Identification of enzymes involved in anaerobic benzene degradation by a strictly anaerobic iron-reducing enrichment culture.</title>
        <authorList>
            <person name="Abu Laban N."/>
            <person name="Selesi D."/>
            <person name="Rattei T."/>
            <person name="Tischler P."/>
            <person name="Meckenstock R.U."/>
        </authorList>
    </citation>
    <scope>NUCLEOTIDE SEQUENCE</scope>
</reference>
<protein>
    <submittedName>
        <fullName evidence="5">Uncharacterized protein</fullName>
    </submittedName>
</protein>
<dbReference type="InterPro" id="IPR041492">
    <property type="entry name" value="HAD_2"/>
</dbReference>
<dbReference type="InterPro" id="IPR023214">
    <property type="entry name" value="HAD_sf"/>
</dbReference>
<feature type="non-terminal residue" evidence="5">
    <location>
        <position position="257"/>
    </location>
</feature>
<evidence type="ECO:0000256" key="1">
    <source>
        <dbReference type="ARBA" id="ARBA00001946"/>
    </source>
</evidence>
<dbReference type="InterPro" id="IPR036412">
    <property type="entry name" value="HAD-like_sf"/>
</dbReference>
<dbReference type="SFLD" id="SFLDS00003">
    <property type="entry name" value="Haloacid_Dehalogenase"/>
    <property type="match status" value="1"/>
</dbReference>
<dbReference type="PRINTS" id="PR00413">
    <property type="entry name" value="HADHALOGNASE"/>
</dbReference>